<proteinExistence type="predicted"/>
<evidence type="ECO:0000256" key="1">
    <source>
        <dbReference type="SAM" id="Coils"/>
    </source>
</evidence>
<reference evidence="2" key="1">
    <citation type="submission" date="2020-10" db="EMBL/GenBank/DDBJ databases">
        <authorList>
            <person name="Han B."/>
            <person name="Lu T."/>
            <person name="Zhao Q."/>
            <person name="Huang X."/>
            <person name="Zhao Y."/>
        </authorList>
    </citation>
    <scope>NUCLEOTIDE SEQUENCE</scope>
</reference>
<dbReference type="Proteomes" id="UP000604825">
    <property type="component" value="Unassembled WGS sequence"/>
</dbReference>
<accession>A0A811NZP9</accession>
<evidence type="ECO:0000313" key="3">
    <source>
        <dbReference type="Proteomes" id="UP000604825"/>
    </source>
</evidence>
<gene>
    <name evidence="2" type="ORF">NCGR_LOCUS21451</name>
</gene>
<dbReference type="EMBL" id="CAJGYO010000005">
    <property type="protein sequence ID" value="CAD6231341.1"/>
    <property type="molecule type" value="Genomic_DNA"/>
</dbReference>
<sequence length="379" mass="43925">MAPVVELPVDGLAYHGFAMILYDVLDSLGVPTEKLEYVCRGEPGPDGFKGHIVVHLKVPASEFVPMLRAFETLEVENSIASCVQSVSRTALRSVMRDAHDYLKTGPYCLLAAALDLNRFSELQITTADSAAHDEYIIAQDRYIMDVEMQNRRYRDLLFRCDEEFLKLECKEEEMVSKLEEERMGYDRMKTFYETREKSLREEIANLKDKVGEAELRHDYLESKVLECEDRIERQRHTLREFHKKEKHHGIRKLALEARCNMMEKLAVEAAVTTTYNMHHLVHYIKCTEYLQDKEIRKVQDVLLPVMRKKPRRQPFHIEATKLNFKVCPTEGYSEVPRTEMLDYTLTYVARIHRSDDELHAMEGTPEASTSGPSTPPDTC</sequence>
<dbReference type="AlphaFoldDB" id="A0A811NZP9"/>
<comment type="caution">
    <text evidence="2">The sequence shown here is derived from an EMBL/GenBank/DDBJ whole genome shotgun (WGS) entry which is preliminary data.</text>
</comment>
<keyword evidence="1" id="KW-0175">Coiled coil</keyword>
<protein>
    <submittedName>
        <fullName evidence="2">Uncharacterized protein</fullName>
    </submittedName>
</protein>
<keyword evidence="3" id="KW-1185">Reference proteome</keyword>
<evidence type="ECO:0000313" key="2">
    <source>
        <dbReference type="EMBL" id="CAD6231341.1"/>
    </source>
</evidence>
<organism evidence="2 3">
    <name type="scientific">Miscanthus lutarioriparius</name>
    <dbReference type="NCBI Taxonomy" id="422564"/>
    <lineage>
        <taxon>Eukaryota</taxon>
        <taxon>Viridiplantae</taxon>
        <taxon>Streptophyta</taxon>
        <taxon>Embryophyta</taxon>
        <taxon>Tracheophyta</taxon>
        <taxon>Spermatophyta</taxon>
        <taxon>Magnoliopsida</taxon>
        <taxon>Liliopsida</taxon>
        <taxon>Poales</taxon>
        <taxon>Poaceae</taxon>
        <taxon>PACMAD clade</taxon>
        <taxon>Panicoideae</taxon>
        <taxon>Andropogonodae</taxon>
        <taxon>Andropogoneae</taxon>
        <taxon>Saccharinae</taxon>
        <taxon>Miscanthus</taxon>
    </lineage>
</organism>
<feature type="coiled-coil region" evidence="1">
    <location>
        <begin position="189"/>
        <end position="223"/>
    </location>
</feature>
<name>A0A811NZP9_9POAL</name>